<dbReference type="eggNOG" id="COG3923">
    <property type="taxonomic scope" value="Bacteria"/>
</dbReference>
<dbReference type="Gene3D" id="1.20.1270.340">
    <property type="match status" value="1"/>
</dbReference>
<proteinExistence type="predicted"/>
<dbReference type="OrthoDB" id="5690040at2"/>
<sequence>MQKLTALIDKLQEKVTTLTKQFSNAADKKIYAKFDRTLFTEDFEKGAFYFSQLQQTLDQIKQLNNDQIEQISFFTEKLLAQCTALTDALNIVELQTNKTATKTTQNKREKLKAQINQLPPRERLVRYYEALQALNEKVSELQDNLEICTTAQDKGIYLRQIEITNQRKARCIEAIDILEEYLSFQEEKEEKENNKIENS</sequence>
<dbReference type="AlphaFoldDB" id="I3DHH0"/>
<dbReference type="Pfam" id="PF07445">
    <property type="entry name" value="PriC"/>
    <property type="match status" value="1"/>
</dbReference>
<keyword evidence="1" id="KW-0175">Coiled coil</keyword>
<dbReference type="InterPro" id="IPR038338">
    <property type="entry name" value="PriC_sf"/>
</dbReference>
<comment type="caution">
    <text evidence="2">The sequence shown here is derived from an EMBL/GenBank/DDBJ whole genome shotgun (WGS) entry which is preliminary data.</text>
</comment>
<dbReference type="EMBL" id="AJSX01000008">
    <property type="protein sequence ID" value="EIJ71163.1"/>
    <property type="molecule type" value="Genomic_DNA"/>
</dbReference>
<dbReference type="InterPro" id="IPR010890">
    <property type="entry name" value="PriC"/>
</dbReference>
<evidence type="ECO:0000313" key="2">
    <source>
        <dbReference type="EMBL" id="EIJ71163.1"/>
    </source>
</evidence>
<name>I3DHH0_9PAST</name>
<reference evidence="2 3" key="1">
    <citation type="submission" date="2012-03" db="EMBL/GenBank/DDBJ databases">
        <authorList>
            <person name="Harkins D.M."/>
            <person name="Madupu R."/>
            <person name="Durkin A.S."/>
            <person name="Torralba M."/>
            <person name="Methe B."/>
            <person name="Sutton G.G."/>
            <person name="Nelson K.E."/>
        </authorList>
    </citation>
    <scope>NUCLEOTIDE SEQUENCE [LARGE SCALE GENOMIC DNA]</scope>
    <source>
        <strain evidence="2 3">CCUG 2042</strain>
    </source>
</reference>
<evidence type="ECO:0000256" key="1">
    <source>
        <dbReference type="SAM" id="Coils"/>
    </source>
</evidence>
<gene>
    <name evidence="2" type="ORF">HMPREF1052_1923</name>
</gene>
<feature type="coiled-coil region" evidence="1">
    <location>
        <begin position="124"/>
        <end position="194"/>
    </location>
</feature>
<evidence type="ECO:0000313" key="3">
    <source>
        <dbReference type="Proteomes" id="UP000006457"/>
    </source>
</evidence>
<dbReference type="PATRIC" id="fig|1095749.3.peg.518"/>
<protein>
    <submittedName>
        <fullName evidence="2">Primosomal replication protein PriB/PriC</fullName>
    </submittedName>
</protein>
<keyword evidence="3" id="KW-1185">Reference proteome</keyword>
<organism evidence="2 3">
    <name type="scientific">Pasteurella bettyae CCUG 2042</name>
    <dbReference type="NCBI Taxonomy" id="1095749"/>
    <lineage>
        <taxon>Bacteria</taxon>
        <taxon>Pseudomonadati</taxon>
        <taxon>Pseudomonadota</taxon>
        <taxon>Gammaproteobacteria</taxon>
        <taxon>Pasteurellales</taxon>
        <taxon>Pasteurellaceae</taxon>
        <taxon>Pasteurella</taxon>
    </lineage>
</organism>
<dbReference type="Proteomes" id="UP000006457">
    <property type="component" value="Unassembled WGS sequence"/>
</dbReference>
<feature type="coiled-coil region" evidence="1">
    <location>
        <begin position="1"/>
        <end position="70"/>
    </location>
</feature>
<dbReference type="RefSeq" id="WP_005759310.1">
    <property type="nucleotide sequence ID" value="NZ_AJSX01000008.1"/>
</dbReference>
<accession>I3DHH0</accession>